<dbReference type="GO" id="GO:0005737">
    <property type="term" value="C:cytoplasm"/>
    <property type="evidence" value="ECO:0007669"/>
    <property type="project" value="TreeGrafter"/>
</dbReference>
<comment type="caution">
    <text evidence="4">The sequence shown here is derived from an EMBL/GenBank/DDBJ whole genome shotgun (WGS) entry which is preliminary data.</text>
</comment>
<evidence type="ECO:0000256" key="2">
    <source>
        <dbReference type="ARBA" id="ARBA00010770"/>
    </source>
</evidence>
<feature type="domain" description="CRIB" evidence="3">
    <location>
        <begin position="31"/>
        <end position="45"/>
    </location>
</feature>
<dbReference type="GO" id="GO:0005886">
    <property type="term" value="C:plasma membrane"/>
    <property type="evidence" value="ECO:0007669"/>
    <property type="project" value="TreeGrafter"/>
</dbReference>
<dbReference type="PANTHER" id="PTHR15344">
    <property type="entry name" value="CDC42 EFFECTOR PROTEIN BORG"/>
    <property type="match status" value="1"/>
</dbReference>
<reference evidence="4 5" key="1">
    <citation type="submission" date="2019-01" db="EMBL/GenBank/DDBJ databases">
        <title>Draft Genome and Complete Hox-Cluster Characterization of the Sterlet Sturgeon (Acipenser ruthenus).</title>
        <authorList>
            <person name="Wei Q."/>
        </authorList>
    </citation>
    <scope>NUCLEOTIDE SEQUENCE [LARGE SCALE GENOMIC DNA]</scope>
    <source>
        <strain evidence="4">WHYD16114868_AA</strain>
        <tissue evidence="4">Blood</tissue>
    </source>
</reference>
<dbReference type="OrthoDB" id="9948028at2759"/>
<dbReference type="GO" id="GO:0005856">
    <property type="term" value="C:cytoskeleton"/>
    <property type="evidence" value="ECO:0007669"/>
    <property type="project" value="TreeGrafter"/>
</dbReference>
<dbReference type="InterPro" id="IPR051296">
    <property type="entry name" value="Cdc42_Effector_BORG/CEP"/>
</dbReference>
<dbReference type="GO" id="GO:0007266">
    <property type="term" value="P:Rho protein signal transduction"/>
    <property type="evidence" value="ECO:0007669"/>
    <property type="project" value="TreeGrafter"/>
</dbReference>
<dbReference type="GO" id="GO:0008360">
    <property type="term" value="P:regulation of cell shape"/>
    <property type="evidence" value="ECO:0007669"/>
    <property type="project" value="TreeGrafter"/>
</dbReference>
<dbReference type="Proteomes" id="UP000289886">
    <property type="component" value="Unassembled WGS sequence"/>
</dbReference>
<dbReference type="Pfam" id="PF00786">
    <property type="entry name" value="PBD"/>
    <property type="match status" value="1"/>
</dbReference>
<dbReference type="EMBL" id="SCEB01214372">
    <property type="protein sequence ID" value="RXM35703.1"/>
    <property type="molecule type" value="Genomic_DNA"/>
</dbReference>
<organism evidence="4 5">
    <name type="scientific">Acipenser ruthenus</name>
    <name type="common">Sterlet sturgeon</name>
    <dbReference type="NCBI Taxonomy" id="7906"/>
    <lineage>
        <taxon>Eukaryota</taxon>
        <taxon>Metazoa</taxon>
        <taxon>Chordata</taxon>
        <taxon>Craniata</taxon>
        <taxon>Vertebrata</taxon>
        <taxon>Euteleostomi</taxon>
        <taxon>Actinopterygii</taxon>
        <taxon>Chondrostei</taxon>
        <taxon>Acipenseriformes</taxon>
        <taxon>Acipenseridae</taxon>
        <taxon>Acipenser</taxon>
    </lineage>
</organism>
<dbReference type="GO" id="GO:0031274">
    <property type="term" value="P:positive regulation of pseudopodium assembly"/>
    <property type="evidence" value="ECO:0007669"/>
    <property type="project" value="TreeGrafter"/>
</dbReference>
<comment type="subcellular location">
    <subcellularLocation>
        <location evidence="1">Endomembrane system</location>
        <topology evidence="1">Peripheral membrane protein</topology>
    </subcellularLocation>
</comment>
<keyword evidence="5" id="KW-1185">Reference proteome</keyword>
<dbReference type="GO" id="GO:0031267">
    <property type="term" value="F:small GTPase binding"/>
    <property type="evidence" value="ECO:0007669"/>
    <property type="project" value="TreeGrafter"/>
</dbReference>
<dbReference type="GO" id="GO:0030838">
    <property type="term" value="P:positive regulation of actin filament polymerization"/>
    <property type="evidence" value="ECO:0007669"/>
    <property type="project" value="TreeGrafter"/>
</dbReference>
<dbReference type="InterPro" id="IPR000095">
    <property type="entry name" value="CRIB_dom"/>
</dbReference>
<evidence type="ECO:0000313" key="5">
    <source>
        <dbReference type="Proteomes" id="UP000289886"/>
    </source>
</evidence>
<sequence length="259" mass="27479">MPAKTPIYLKTSTPKRGKKLKLRDILSGDMISPPLGDFRHSAHVGPAGEEDMFGDVSFMQGKLDLLPETGRRASEEAAQGRTLRDGFPAGKKNLRGSLLKCAVSLPAFGQELPPPKPPRLHLGDCSGQRSMSVSHSVETGGCGGHFRDDEELSYSASIPAGLGHLLASSGSLSEGSSDGSEGMGEGCSCYGPLDPTKELSLDSDAGVSNEDLLSEAREPAGVPKSESLLGMDLDLGPSILEDVLRIMDTYKMRDGHWEL</sequence>
<protein>
    <recommendedName>
        <fullName evidence="3">CRIB domain-containing protein</fullName>
    </recommendedName>
</protein>
<gene>
    <name evidence="4" type="ORF">EOD39_3914</name>
</gene>
<name>A0A444UKN4_ACIRT</name>
<evidence type="ECO:0000256" key="1">
    <source>
        <dbReference type="ARBA" id="ARBA00004184"/>
    </source>
</evidence>
<evidence type="ECO:0000313" key="4">
    <source>
        <dbReference type="EMBL" id="RXM35703.1"/>
    </source>
</evidence>
<dbReference type="PROSITE" id="PS50108">
    <property type="entry name" value="CRIB"/>
    <property type="match status" value="1"/>
</dbReference>
<dbReference type="Pfam" id="PF14957">
    <property type="entry name" value="BORG_CEP"/>
    <property type="match status" value="1"/>
</dbReference>
<proteinExistence type="inferred from homology"/>
<dbReference type="AlphaFoldDB" id="A0A444UKN4"/>
<dbReference type="InterPro" id="IPR029273">
    <property type="entry name" value="Cdc42_effect-like"/>
</dbReference>
<comment type="similarity">
    <text evidence="2">Belongs to the BORG/CEP family.</text>
</comment>
<accession>A0A444UKN4</accession>
<dbReference type="PANTHER" id="PTHR15344:SF2">
    <property type="entry name" value="CDC42 EFFECTOR PROTEIN 2"/>
    <property type="match status" value="1"/>
</dbReference>
<dbReference type="SMART" id="SM00285">
    <property type="entry name" value="PBD"/>
    <property type="match status" value="1"/>
</dbReference>
<evidence type="ECO:0000259" key="3">
    <source>
        <dbReference type="PROSITE" id="PS50108"/>
    </source>
</evidence>
<dbReference type="GO" id="GO:0012505">
    <property type="term" value="C:endomembrane system"/>
    <property type="evidence" value="ECO:0007669"/>
    <property type="project" value="UniProtKB-SubCell"/>
</dbReference>